<evidence type="ECO:0000259" key="1">
    <source>
        <dbReference type="Pfam" id="PF26642"/>
    </source>
</evidence>
<dbReference type="RefSeq" id="WP_204679039.1">
    <property type="nucleotide sequence ID" value="NZ_BSNR01000006.1"/>
</dbReference>
<name>A0ABS2JYL3_9GAMM</name>
<accession>A0ABS2JYL3</accession>
<organism evidence="2 3">
    <name type="scientific">Dyella flava</name>
    <dbReference type="NCBI Taxonomy" id="1920170"/>
    <lineage>
        <taxon>Bacteria</taxon>
        <taxon>Pseudomonadati</taxon>
        <taxon>Pseudomonadota</taxon>
        <taxon>Gammaproteobacteria</taxon>
        <taxon>Lysobacterales</taxon>
        <taxon>Rhodanobacteraceae</taxon>
        <taxon>Dyella</taxon>
    </lineage>
</organism>
<evidence type="ECO:0000313" key="2">
    <source>
        <dbReference type="EMBL" id="MBM7124095.1"/>
    </source>
</evidence>
<reference evidence="2" key="1">
    <citation type="submission" date="2020-10" db="EMBL/GenBank/DDBJ databases">
        <title>Phylogeny of dyella-like bacteria.</title>
        <authorList>
            <person name="Fu J."/>
        </authorList>
    </citation>
    <scope>NUCLEOTIDE SEQUENCE</scope>
    <source>
        <strain evidence="2">DHOC52</strain>
    </source>
</reference>
<dbReference type="EMBL" id="JADIKE010000024">
    <property type="protein sequence ID" value="MBM7124095.1"/>
    <property type="molecule type" value="Genomic_DNA"/>
</dbReference>
<dbReference type="NCBIfam" id="NF047335">
    <property type="entry name" value="T3SS_XAC0095"/>
    <property type="match status" value="1"/>
</dbReference>
<keyword evidence="3" id="KW-1185">Reference proteome</keyword>
<feature type="domain" description="XAC0095-like" evidence="1">
    <location>
        <begin position="12"/>
        <end position="76"/>
    </location>
</feature>
<proteinExistence type="predicted"/>
<dbReference type="Pfam" id="PF26642">
    <property type="entry name" value="XAC0095_dom"/>
    <property type="match status" value="1"/>
</dbReference>
<dbReference type="Proteomes" id="UP001430149">
    <property type="component" value="Unassembled WGS sequence"/>
</dbReference>
<protein>
    <recommendedName>
        <fullName evidence="1">XAC0095-like domain-containing protein</fullName>
    </recommendedName>
</protein>
<evidence type="ECO:0000313" key="3">
    <source>
        <dbReference type="Proteomes" id="UP001430149"/>
    </source>
</evidence>
<sequence length="78" mass="8999">MNQAKRAGLPGPGYLLTREGRRQLEMLRDQFYLMAEIAFVTTQSEEDQPLHITRSLLGMCYENHARQLHEILDAVKPT</sequence>
<gene>
    <name evidence="2" type="ORF">ISP19_01775</name>
</gene>
<comment type="caution">
    <text evidence="2">The sequence shown here is derived from an EMBL/GenBank/DDBJ whole genome shotgun (WGS) entry which is preliminary data.</text>
</comment>
<dbReference type="InterPro" id="IPR058099">
    <property type="entry name" value="T3SS_XAC0095_dom"/>
</dbReference>